<evidence type="ECO:0000256" key="4">
    <source>
        <dbReference type="SAM" id="SignalP"/>
    </source>
</evidence>
<feature type="domain" description="4-O-methyl-glucuronoyl methylesterase-like" evidence="5">
    <location>
        <begin position="187"/>
        <end position="379"/>
    </location>
</feature>
<sequence length="427" mass="47661">MIKNKTASMLLGLCYAFTVQAQQRLANTVAGFPVNYSEAHVGKYKLPDPLVFNNGKAVRSISDWQGKRRTELLNFFGEYQFGQIPKQAIRNAEWQLIEENRSAKSNKAIRKQVRVYLSDDKTQSVNVLYYLPKQVKGKTPLLLHIAFQANNRAVADSAIQATYIYNKVGERLLAPAQAPQVPLDSLLAAGIGFATFYYGDIEPDYKNAIHKEGIRHHLMDTEKKQIKADTWGAIAAWAWGTQRIIDCLSQDPEVDNKRIALFGVSRLGKTALWTSASDSRIKLTIASCSGEGGAALSRREYGESISHMTDTSRYFYQFAPNRHQYVNNAAAFPVDAHELIALIAPRPLLLQTGDEDYWSDPKGEYLAAQAAVPVYQLHGIYPLLKTFPNSGNTASAFQALGYYMHAGGHGTIPSDWKVFIAYLQKFL</sequence>
<proteinExistence type="predicted"/>
<feature type="signal peptide" evidence="4">
    <location>
        <begin position="1"/>
        <end position="21"/>
    </location>
</feature>
<name>A0A1H7HEN3_OLID1</name>
<dbReference type="AlphaFoldDB" id="A0A1H7HEN3"/>
<dbReference type="EMBL" id="FOAF01000001">
    <property type="protein sequence ID" value="SEK48759.1"/>
    <property type="molecule type" value="Genomic_DNA"/>
</dbReference>
<dbReference type="SUPFAM" id="SSF53474">
    <property type="entry name" value="alpha/beta-Hydrolases"/>
    <property type="match status" value="1"/>
</dbReference>
<gene>
    <name evidence="6" type="ORF">SAMN05661044_00359</name>
</gene>
<keyword evidence="3" id="KW-0378">Hydrolase</keyword>
<dbReference type="Pfam" id="PF22244">
    <property type="entry name" value="GCE_fung"/>
    <property type="match status" value="1"/>
</dbReference>
<evidence type="ECO:0000313" key="7">
    <source>
        <dbReference type="Proteomes" id="UP000199421"/>
    </source>
</evidence>
<evidence type="ECO:0000259" key="5">
    <source>
        <dbReference type="Pfam" id="PF22244"/>
    </source>
</evidence>
<evidence type="ECO:0000313" key="6">
    <source>
        <dbReference type="EMBL" id="SEK48759.1"/>
    </source>
</evidence>
<reference evidence="7" key="1">
    <citation type="submission" date="2016-10" db="EMBL/GenBank/DDBJ databases">
        <authorList>
            <person name="Varghese N."/>
            <person name="Submissions S."/>
        </authorList>
    </citation>
    <scope>NUCLEOTIDE SEQUENCE [LARGE SCALE GENOMIC DNA]</scope>
    <source>
        <strain evidence="7">DSM 18733</strain>
    </source>
</reference>
<dbReference type="RefSeq" id="WP_093317478.1">
    <property type="nucleotide sequence ID" value="NZ_FOAF01000001.1"/>
</dbReference>
<dbReference type="GO" id="GO:0052689">
    <property type="term" value="F:carboxylic ester hydrolase activity"/>
    <property type="evidence" value="ECO:0007669"/>
    <property type="project" value="UniProtKB-KW"/>
</dbReference>
<keyword evidence="7" id="KW-1185">Reference proteome</keyword>
<dbReference type="OrthoDB" id="9809261at2"/>
<dbReference type="Gene3D" id="3.40.50.1820">
    <property type="entry name" value="alpha/beta hydrolase"/>
    <property type="match status" value="1"/>
</dbReference>
<feature type="chain" id="PRO_5011645566" description="4-O-methyl-glucuronoyl methylesterase-like domain-containing protein" evidence="4">
    <location>
        <begin position="22"/>
        <end position="427"/>
    </location>
</feature>
<evidence type="ECO:0000256" key="2">
    <source>
        <dbReference type="ARBA" id="ARBA00022729"/>
    </source>
</evidence>
<dbReference type="Proteomes" id="UP000199421">
    <property type="component" value="Unassembled WGS sequence"/>
</dbReference>
<keyword evidence="1" id="KW-0719">Serine esterase</keyword>
<accession>A0A1H7HEN3</accession>
<dbReference type="STRING" id="407022.SAMN05661044_00359"/>
<dbReference type="InterPro" id="IPR054579">
    <property type="entry name" value="GCE-like_dom"/>
</dbReference>
<dbReference type="InterPro" id="IPR029058">
    <property type="entry name" value="AB_hydrolase_fold"/>
</dbReference>
<protein>
    <recommendedName>
        <fullName evidence="5">4-O-methyl-glucuronoyl methylesterase-like domain-containing protein</fullName>
    </recommendedName>
</protein>
<evidence type="ECO:0000256" key="3">
    <source>
        <dbReference type="ARBA" id="ARBA00022801"/>
    </source>
</evidence>
<organism evidence="6 7">
    <name type="scientific">Olivibacter domesticus</name>
    <name type="common">Pseudosphingobacterium domesticum</name>
    <dbReference type="NCBI Taxonomy" id="407022"/>
    <lineage>
        <taxon>Bacteria</taxon>
        <taxon>Pseudomonadati</taxon>
        <taxon>Bacteroidota</taxon>
        <taxon>Sphingobacteriia</taxon>
        <taxon>Sphingobacteriales</taxon>
        <taxon>Sphingobacteriaceae</taxon>
        <taxon>Olivibacter</taxon>
    </lineage>
</organism>
<keyword evidence="2 4" id="KW-0732">Signal</keyword>
<evidence type="ECO:0000256" key="1">
    <source>
        <dbReference type="ARBA" id="ARBA00022487"/>
    </source>
</evidence>